<evidence type="ECO:0000313" key="2">
    <source>
        <dbReference type="EMBL" id="GAK73318.1"/>
    </source>
</evidence>
<proteinExistence type="predicted"/>
<reference evidence="2 3" key="1">
    <citation type="submission" date="2014-08" db="EMBL/GenBank/DDBJ databases">
        <title>Whole genome shotgun sequence of Rhizobium rubi NBRC 13261.</title>
        <authorList>
            <person name="Katano-Makiyama Y."/>
            <person name="Hosoyama A."/>
            <person name="Hashimoto M."/>
            <person name="Hosoyama Y."/>
            <person name="Noguchi M."/>
            <person name="Tsuchikane K."/>
            <person name="Uohara A."/>
            <person name="Ohji S."/>
            <person name="Ichikawa N."/>
            <person name="Kimura A."/>
            <person name="Yamazoe A."/>
            <person name="Fujita N."/>
        </authorList>
    </citation>
    <scope>NUCLEOTIDE SEQUENCE [LARGE SCALE GENOMIC DNA]</scope>
    <source>
        <strain evidence="2 3">NBRC 13261</strain>
    </source>
</reference>
<gene>
    <name evidence="2" type="ORF">RRU01S_35_00270</name>
</gene>
<sequence>MNKAWTRKQAESDPKELFDASKDGPQIIEDVDGHFVLTFSRTGKMPVKDWAKLPGTLDDDEEL</sequence>
<dbReference type="AlphaFoldDB" id="A0A081D322"/>
<feature type="compositionally biased region" description="Basic and acidic residues" evidence="1">
    <location>
        <begin position="8"/>
        <end position="22"/>
    </location>
</feature>
<organism evidence="2 3">
    <name type="scientific">Agrobacterium rubi TR3 = NBRC 13261</name>
    <dbReference type="NCBI Taxonomy" id="1368415"/>
    <lineage>
        <taxon>Bacteria</taxon>
        <taxon>Pseudomonadati</taxon>
        <taxon>Pseudomonadota</taxon>
        <taxon>Alphaproteobacteria</taxon>
        <taxon>Hyphomicrobiales</taxon>
        <taxon>Rhizobiaceae</taxon>
        <taxon>Rhizobium/Agrobacterium group</taxon>
        <taxon>Agrobacterium</taxon>
    </lineage>
</organism>
<comment type="caution">
    <text evidence="2">The sequence shown here is derived from an EMBL/GenBank/DDBJ whole genome shotgun (WGS) entry which is preliminary data.</text>
</comment>
<name>A0A081D322_9HYPH</name>
<dbReference type="Proteomes" id="UP000028701">
    <property type="component" value="Unassembled WGS sequence"/>
</dbReference>
<evidence type="ECO:0000313" key="3">
    <source>
        <dbReference type="Proteomes" id="UP000028701"/>
    </source>
</evidence>
<evidence type="ECO:0000256" key="1">
    <source>
        <dbReference type="SAM" id="MobiDB-lite"/>
    </source>
</evidence>
<dbReference type="EMBL" id="BBJU01000035">
    <property type="protein sequence ID" value="GAK73318.1"/>
    <property type="molecule type" value="Genomic_DNA"/>
</dbReference>
<feature type="region of interest" description="Disordered" evidence="1">
    <location>
        <begin position="1"/>
        <end position="24"/>
    </location>
</feature>
<protein>
    <submittedName>
        <fullName evidence="2">Uncharacterized protein</fullName>
    </submittedName>
</protein>
<accession>A0A081D322</accession>